<protein>
    <recommendedName>
        <fullName evidence="4">Transposase</fullName>
    </recommendedName>
</protein>
<evidence type="ECO:0000256" key="1">
    <source>
        <dbReference type="SAM" id="MobiDB-lite"/>
    </source>
</evidence>
<accession>A0ABW1ZGW4</accession>
<evidence type="ECO:0000313" key="2">
    <source>
        <dbReference type="EMBL" id="MFC6659346.1"/>
    </source>
</evidence>
<proteinExistence type="predicted"/>
<evidence type="ECO:0008006" key="4">
    <source>
        <dbReference type="Google" id="ProtNLM"/>
    </source>
</evidence>
<feature type="region of interest" description="Disordered" evidence="1">
    <location>
        <begin position="116"/>
        <end position="141"/>
    </location>
</feature>
<reference evidence="3" key="1">
    <citation type="journal article" date="2019" name="Int. J. Syst. Evol. Microbiol.">
        <title>The Global Catalogue of Microorganisms (GCM) 10K type strain sequencing project: providing services to taxonomists for standard genome sequencing and annotation.</title>
        <authorList>
            <consortium name="The Broad Institute Genomics Platform"/>
            <consortium name="The Broad Institute Genome Sequencing Center for Infectious Disease"/>
            <person name="Wu L."/>
            <person name="Ma J."/>
        </authorList>
    </citation>
    <scope>NUCLEOTIDE SEQUENCE [LARGE SCALE GENOMIC DNA]</scope>
    <source>
        <strain evidence="3">CCUG 63830</strain>
    </source>
</reference>
<sequence length="141" mass="15811">MPLRYTLLDAPTNTKEAKRYRVSPQDIQVLEGRAARWPGAGTVKDQARAVYQLQLDFLRAGVFGLDYPRWLARHSGLSVYTCYYRMRLGLALAVTSNPDQSVPALLAELRERERTPFQAETWLDEPPRHPGAATGSAAVPE</sequence>
<keyword evidence="3" id="KW-1185">Reference proteome</keyword>
<dbReference type="Proteomes" id="UP001596317">
    <property type="component" value="Unassembled WGS sequence"/>
</dbReference>
<evidence type="ECO:0000313" key="3">
    <source>
        <dbReference type="Proteomes" id="UP001596317"/>
    </source>
</evidence>
<organism evidence="2 3">
    <name type="scientific">Deinococcus multiflagellatus</name>
    <dbReference type="NCBI Taxonomy" id="1656887"/>
    <lineage>
        <taxon>Bacteria</taxon>
        <taxon>Thermotogati</taxon>
        <taxon>Deinococcota</taxon>
        <taxon>Deinococci</taxon>
        <taxon>Deinococcales</taxon>
        <taxon>Deinococcaceae</taxon>
        <taxon>Deinococcus</taxon>
    </lineage>
</organism>
<dbReference type="RefSeq" id="WP_380053910.1">
    <property type="nucleotide sequence ID" value="NZ_JBHSWB010000001.1"/>
</dbReference>
<dbReference type="EMBL" id="JBHSWB010000001">
    <property type="protein sequence ID" value="MFC6659346.1"/>
    <property type="molecule type" value="Genomic_DNA"/>
</dbReference>
<name>A0ABW1ZGW4_9DEIO</name>
<comment type="caution">
    <text evidence="2">The sequence shown here is derived from an EMBL/GenBank/DDBJ whole genome shotgun (WGS) entry which is preliminary data.</text>
</comment>
<gene>
    <name evidence="2" type="ORF">ACFP90_02410</name>
</gene>